<gene>
    <name evidence="3" type="ordered locus">Desac_1286</name>
</gene>
<accession>F2NCK9</accession>
<evidence type="ECO:0000313" key="3">
    <source>
        <dbReference type="EMBL" id="AEB09143.1"/>
    </source>
</evidence>
<dbReference type="GO" id="GO:0006813">
    <property type="term" value="P:potassium ion transport"/>
    <property type="evidence" value="ECO:0007669"/>
    <property type="project" value="InterPro"/>
</dbReference>
<dbReference type="InterPro" id="IPR036291">
    <property type="entry name" value="NAD(P)-bd_dom_sf"/>
</dbReference>
<dbReference type="HOGENOM" id="CLU_046525_3_2_7"/>
<protein>
    <submittedName>
        <fullName evidence="3">TrkA-N domain protein</fullName>
    </submittedName>
</protein>
<dbReference type="InterPro" id="IPR036721">
    <property type="entry name" value="RCK_C_sf"/>
</dbReference>
<dbReference type="Gene3D" id="3.40.50.720">
    <property type="entry name" value="NAD(P)-binding Rossmann-like Domain"/>
    <property type="match status" value="1"/>
</dbReference>
<dbReference type="AlphaFoldDB" id="F2NCK9"/>
<dbReference type="Proteomes" id="UP000000483">
    <property type="component" value="Chromosome"/>
</dbReference>
<dbReference type="eggNOG" id="COG0569">
    <property type="taxonomic scope" value="Bacteria"/>
</dbReference>
<evidence type="ECO:0000313" key="4">
    <source>
        <dbReference type="Proteomes" id="UP000000483"/>
    </source>
</evidence>
<dbReference type="PANTHER" id="PTHR43833:SF7">
    <property type="entry name" value="KTR SYSTEM POTASSIUM UPTAKE PROTEIN C"/>
    <property type="match status" value="1"/>
</dbReference>
<dbReference type="EMBL" id="CP002629">
    <property type="protein sequence ID" value="AEB09143.1"/>
    <property type="molecule type" value="Genomic_DNA"/>
</dbReference>
<dbReference type="STRING" id="880072.Desac_1286"/>
<organism evidence="3 4">
    <name type="scientific">Desulfobacca acetoxidans (strain ATCC 700848 / DSM 11109 / ASRB2)</name>
    <dbReference type="NCBI Taxonomy" id="880072"/>
    <lineage>
        <taxon>Bacteria</taxon>
        <taxon>Pseudomonadati</taxon>
        <taxon>Thermodesulfobacteriota</taxon>
        <taxon>Desulfobaccia</taxon>
        <taxon>Desulfobaccales</taxon>
        <taxon>Desulfobaccaceae</taxon>
        <taxon>Desulfobacca</taxon>
    </lineage>
</organism>
<evidence type="ECO:0000259" key="2">
    <source>
        <dbReference type="PROSITE" id="PS51202"/>
    </source>
</evidence>
<dbReference type="PANTHER" id="PTHR43833">
    <property type="entry name" value="POTASSIUM CHANNEL PROTEIN 2-RELATED-RELATED"/>
    <property type="match status" value="1"/>
</dbReference>
<name>F2NCK9_DESAR</name>
<dbReference type="Pfam" id="PF02254">
    <property type="entry name" value="TrkA_N"/>
    <property type="match status" value="1"/>
</dbReference>
<dbReference type="SUPFAM" id="SSF116726">
    <property type="entry name" value="TrkA C-terminal domain-like"/>
    <property type="match status" value="1"/>
</dbReference>
<feature type="domain" description="RCK C-terminal" evidence="2">
    <location>
        <begin position="136"/>
        <end position="221"/>
    </location>
</feature>
<dbReference type="PROSITE" id="PS51202">
    <property type="entry name" value="RCK_C"/>
    <property type="match status" value="1"/>
</dbReference>
<sequence length="221" mass="24745">MKWKKHICVIGLGQFGMELARELSKSCEVLALDVNEDLVYAIADDVQRAMAVDARDYASLKQVVTADFDEVIVSLGESLEASILCTLHLKKIGVKMIRAKVMSEDHAAILHSLGVQEVIFPERETAWRLAVQIMNPNLLDYIPLEAGYRVMDVAPPNSFYGRSLMELGLRKQYGVFVIAVKELVPQRFVFLPEPSFVVKPSDILVMIGREEQLALLQEKAA</sequence>
<reference evidence="4" key="2">
    <citation type="submission" date="2011-03" db="EMBL/GenBank/DDBJ databases">
        <title>The complete genome of Desulfobacca acetoxidans DSM 11109.</title>
        <authorList>
            <consortium name="US DOE Joint Genome Institute (JGI-PGF)"/>
            <person name="Lucas S."/>
            <person name="Copeland A."/>
            <person name="Lapidus A."/>
            <person name="Bruce D."/>
            <person name="Goodwin L."/>
            <person name="Pitluck S."/>
            <person name="Peters L."/>
            <person name="Kyrpides N."/>
            <person name="Mavromatis K."/>
            <person name="Ivanova N."/>
            <person name="Ovchinnikova G."/>
            <person name="Teshima H."/>
            <person name="Detter J.C."/>
            <person name="Han C."/>
            <person name="Land M."/>
            <person name="Hauser L."/>
            <person name="Markowitz V."/>
            <person name="Cheng J.-F."/>
            <person name="Hugenholtz P."/>
            <person name="Woyke T."/>
            <person name="Wu D."/>
            <person name="Spring S."/>
            <person name="Schueler E."/>
            <person name="Brambilla E."/>
            <person name="Klenk H.-P."/>
            <person name="Eisen J.A."/>
        </authorList>
    </citation>
    <scope>NUCLEOTIDE SEQUENCE [LARGE SCALE GENOMIC DNA]</scope>
    <source>
        <strain evidence="4">ATCC 700848 / DSM 11109 / ASRB2</strain>
    </source>
</reference>
<keyword evidence="4" id="KW-1185">Reference proteome</keyword>
<evidence type="ECO:0000259" key="1">
    <source>
        <dbReference type="PROSITE" id="PS51201"/>
    </source>
</evidence>
<dbReference type="InterPro" id="IPR006037">
    <property type="entry name" value="RCK_C"/>
</dbReference>
<dbReference type="KEGG" id="dao:Desac_1286"/>
<dbReference type="SUPFAM" id="SSF51735">
    <property type="entry name" value="NAD(P)-binding Rossmann-fold domains"/>
    <property type="match status" value="1"/>
</dbReference>
<dbReference type="PROSITE" id="PS51201">
    <property type="entry name" value="RCK_N"/>
    <property type="match status" value="1"/>
</dbReference>
<dbReference type="RefSeq" id="WP_013706255.1">
    <property type="nucleotide sequence ID" value="NC_015388.1"/>
</dbReference>
<dbReference type="Pfam" id="PF02080">
    <property type="entry name" value="TrkA_C"/>
    <property type="match status" value="1"/>
</dbReference>
<feature type="domain" description="RCK N-terminal" evidence="1">
    <location>
        <begin position="4"/>
        <end position="119"/>
    </location>
</feature>
<dbReference type="InterPro" id="IPR003148">
    <property type="entry name" value="RCK_N"/>
</dbReference>
<reference evidence="3 4" key="1">
    <citation type="journal article" date="2011" name="Stand. Genomic Sci.">
        <title>Complete genome sequence of the acetate-degrading sulfate reducer Desulfobacca acetoxidans type strain (ASRB2).</title>
        <authorList>
            <person name="Goker M."/>
            <person name="Teshima H."/>
            <person name="Lapidus A."/>
            <person name="Nolan M."/>
            <person name="Lucas S."/>
            <person name="Hammon N."/>
            <person name="Deshpande S."/>
            <person name="Cheng J.F."/>
            <person name="Tapia R."/>
            <person name="Han C."/>
            <person name="Goodwin L."/>
            <person name="Pitluck S."/>
            <person name="Huntemann M."/>
            <person name="Liolios K."/>
            <person name="Ivanova N."/>
            <person name="Pagani I."/>
            <person name="Mavromatis K."/>
            <person name="Ovchinikova G."/>
            <person name="Pati A."/>
            <person name="Chen A."/>
            <person name="Palaniappan K."/>
            <person name="Land M."/>
            <person name="Hauser L."/>
            <person name="Brambilla E.M."/>
            <person name="Rohde M."/>
            <person name="Spring S."/>
            <person name="Detter J.C."/>
            <person name="Woyke T."/>
            <person name="Bristow J."/>
            <person name="Eisen J.A."/>
            <person name="Markowitz V."/>
            <person name="Hugenholtz P."/>
            <person name="Kyrpides N.C."/>
            <person name="Klenk H.P."/>
        </authorList>
    </citation>
    <scope>NUCLEOTIDE SEQUENCE [LARGE SCALE GENOMIC DNA]</scope>
    <source>
        <strain evidence="4">ATCC 700848 / DSM 11109 / ASRB2</strain>
    </source>
</reference>
<proteinExistence type="predicted"/>
<dbReference type="Gene3D" id="3.30.70.1450">
    <property type="entry name" value="Regulator of K+ conductance, C-terminal domain"/>
    <property type="match status" value="1"/>
</dbReference>
<dbReference type="InterPro" id="IPR050721">
    <property type="entry name" value="Trk_Ktr_HKT_K-transport"/>
</dbReference>
<dbReference type="GO" id="GO:0008324">
    <property type="term" value="F:monoatomic cation transmembrane transporter activity"/>
    <property type="evidence" value="ECO:0007669"/>
    <property type="project" value="InterPro"/>
</dbReference>
<dbReference type="OrthoDB" id="9776294at2"/>